<keyword evidence="2" id="KW-0812">Transmembrane</keyword>
<keyword evidence="2" id="KW-1133">Transmembrane helix</keyword>
<dbReference type="OrthoDB" id="444127at2759"/>
<dbReference type="SUPFAM" id="SSF52833">
    <property type="entry name" value="Thioredoxin-like"/>
    <property type="match status" value="1"/>
</dbReference>
<sequence>MEAVDGLRVSCFLLGHVIPGNISSSGRRSRPASTKFLFAPLLSLLFFFPLHLPHITFKMAFGKLYGLPDNGRTISILVAAKHNDLELELVNTQANSAAEFNSSAEYLKINPTGKIPAFEGANGFTLSETIAIAVYGT</sequence>
<dbReference type="EMBL" id="CAJVNV010000444">
    <property type="protein sequence ID" value="CAG8203392.1"/>
    <property type="molecule type" value="Genomic_DNA"/>
</dbReference>
<dbReference type="GO" id="GO:0005737">
    <property type="term" value="C:cytoplasm"/>
    <property type="evidence" value="ECO:0007669"/>
    <property type="project" value="TreeGrafter"/>
</dbReference>
<evidence type="ECO:0000313" key="4">
    <source>
        <dbReference type="EMBL" id="CAG8203392.1"/>
    </source>
</evidence>
<comment type="similarity">
    <text evidence="1">Belongs to the GST superfamily.</text>
</comment>
<evidence type="ECO:0000313" key="5">
    <source>
        <dbReference type="Proteomes" id="UP001153461"/>
    </source>
</evidence>
<dbReference type="PANTHER" id="PTHR43986">
    <property type="entry name" value="ELONGATION FACTOR 1-GAMMA"/>
    <property type="match status" value="1"/>
</dbReference>
<dbReference type="PANTHER" id="PTHR43986:SF1">
    <property type="entry name" value="ELONGATION FACTOR 1-GAMMA"/>
    <property type="match status" value="1"/>
</dbReference>
<feature type="domain" description="GST N-terminal" evidence="3">
    <location>
        <begin position="60"/>
        <end position="137"/>
    </location>
</feature>
<dbReference type="InterPro" id="IPR050802">
    <property type="entry name" value="EF-GSTs"/>
</dbReference>
<evidence type="ECO:0000256" key="2">
    <source>
        <dbReference type="SAM" id="Phobius"/>
    </source>
</evidence>
<dbReference type="FunFam" id="3.40.30.10:FF:000142">
    <property type="entry name" value="Elongation factor 1 gamma"/>
    <property type="match status" value="1"/>
</dbReference>
<dbReference type="GO" id="GO:0005634">
    <property type="term" value="C:nucleus"/>
    <property type="evidence" value="ECO:0007669"/>
    <property type="project" value="TreeGrafter"/>
</dbReference>
<dbReference type="InterPro" id="IPR004045">
    <property type="entry name" value="Glutathione_S-Trfase_N"/>
</dbReference>
<dbReference type="PROSITE" id="PS50404">
    <property type="entry name" value="GST_NTER"/>
    <property type="match status" value="1"/>
</dbReference>
<dbReference type="Pfam" id="PF02798">
    <property type="entry name" value="GST_N"/>
    <property type="match status" value="1"/>
</dbReference>
<comment type="caution">
    <text evidence="4">The sequence shown here is derived from an EMBL/GenBank/DDBJ whole genome shotgun (WGS) entry which is preliminary data.</text>
</comment>
<keyword evidence="2" id="KW-0472">Membrane</keyword>
<dbReference type="CDD" id="cd03044">
    <property type="entry name" value="GST_N_EF1Bgamma"/>
    <property type="match status" value="1"/>
</dbReference>
<accession>A0A9W4HZ29</accession>
<feature type="transmembrane region" description="Helical" evidence="2">
    <location>
        <begin position="36"/>
        <end position="57"/>
    </location>
</feature>
<protein>
    <recommendedName>
        <fullName evidence="3">GST N-terminal domain-containing protein</fullName>
    </recommendedName>
</protein>
<dbReference type="AlphaFoldDB" id="A0A9W4HZ29"/>
<evidence type="ECO:0000256" key="1">
    <source>
        <dbReference type="ARBA" id="ARBA00007409"/>
    </source>
</evidence>
<proteinExistence type="inferred from homology"/>
<reference evidence="4" key="1">
    <citation type="submission" date="2021-07" db="EMBL/GenBank/DDBJ databases">
        <authorList>
            <person name="Branca A.L. A."/>
        </authorList>
    </citation>
    <scope>NUCLEOTIDE SEQUENCE</scope>
</reference>
<name>A0A9W4HZ29_PENNA</name>
<gene>
    <name evidence="4" type="ORF">PNAL_LOCUS7560</name>
</gene>
<dbReference type="Gene3D" id="3.40.30.10">
    <property type="entry name" value="Glutaredoxin"/>
    <property type="match status" value="1"/>
</dbReference>
<dbReference type="Proteomes" id="UP001153461">
    <property type="component" value="Unassembled WGS sequence"/>
</dbReference>
<organism evidence="4 5">
    <name type="scientific">Penicillium nalgiovense</name>
    <dbReference type="NCBI Taxonomy" id="60175"/>
    <lineage>
        <taxon>Eukaryota</taxon>
        <taxon>Fungi</taxon>
        <taxon>Dikarya</taxon>
        <taxon>Ascomycota</taxon>
        <taxon>Pezizomycotina</taxon>
        <taxon>Eurotiomycetes</taxon>
        <taxon>Eurotiomycetidae</taxon>
        <taxon>Eurotiales</taxon>
        <taxon>Aspergillaceae</taxon>
        <taxon>Penicillium</taxon>
    </lineage>
</organism>
<dbReference type="InterPro" id="IPR036249">
    <property type="entry name" value="Thioredoxin-like_sf"/>
</dbReference>
<evidence type="ECO:0000259" key="3">
    <source>
        <dbReference type="PROSITE" id="PS50404"/>
    </source>
</evidence>